<reference evidence="2" key="2">
    <citation type="journal article" date="2009" name="Fungal Genet. Biol.">
        <title>The 2008 update of the Aspergillus nidulans genome annotation: a community effort.</title>
        <authorList>
            <person name="Wortman J.R."/>
            <person name="Gilsenan J.M."/>
            <person name="Joardar V."/>
            <person name="Deegan J."/>
            <person name="Clutterbuck J."/>
            <person name="Andersen M.R."/>
            <person name="Archer D."/>
            <person name="Bencina M."/>
            <person name="Braus G."/>
            <person name="Coutinho P."/>
            <person name="von Dohren H."/>
            <person name="Doonan J."/>
            <person name="Driessen A.J."/>
            <person name="Durek P."/>
            <person name="Espeso E."/>
            <person name="Fekete E."/>
            <person name="Flipphi M."/>
            <person name="Estrada C.G."/>
            <person name="Geysens S."/>
            <person name="Goldman G."/>
            <person name="de Groot P.W."/>
            <person name="Hansen K."/>
            <person name="Harris S.D."/>
            <person name="Heinekamp T."/>
            <person name="Helmstaedt K."/>
            <person name="Henrissat B."/>
            <person name="Hofmann G."/>
            <person name="Homan T."/>
            <person name="Horio T."/>
            <person name="Horiuchi H."/>
            <person name="James S."/>
            <person name="Jones M."/>
            <person name="Karaffa L."/>
            <person name="Karanyi Z."/>
            <person name="Kato M."/>
            <person name="Keller N."/>
            <person name="Kelly D.E."/>
            <person name="Kiel J.A."/>
            <person name="Kim J.M."/>
            <person name="van der Klei I.J."/>
            <person name="Klis F.M."/>
            <person name="Kovalchuk A."/>
            <person name="Krasevec N."/>
            <person name="Kubicek C.P."/>
            <person name="Liu B."/>
            <person name="Maccabe A."/>
            <person name="Meyer V."/>
            <person name="Mirabito P."/>
            <person name="Miskei M."/>
            <person name="Mos M."/>
            <person name="Mullins J."/>
            <person name="Nelson D.R."/>
            <person name="Nielsen J."/>
            <person name="Oakley B.R."/>
            <person name="Osmani S.A."/>
            <person name="Pakula T."/>
            <person name="Paszewski A."/>
            <person name="Paulsen I."/>
            <person name="Pilsyk S."/>
            <person name="Pocsi I."/>
            <person name="Punt P.J."/>
            <person name="Ram A.F."/>
            <person name="Ren Q."/>
            <person name="Robellet X."/>
            <person name="Robson G."/>
            <person name="Seiboth B."/>
            <person name="van Solingen P."/>
            <person name="Specht T."/>
            <person name="Sun J."/>
            <person name="Taheri-Talesh N."/>
            <person name="Takeshita N."/>
            <person name="Ussery D."/>
            <person name="vanKuyk P.A."/>
            <person name="Visser H."/>
            <person name="van de Vondervoort P.J."/>
            <person name="de Vries R.P."/>
            <person name="Walton J."/>
            <person name="Xiang X."/>
            <person name="Xiong Y."/>
            <person name="Zeng A.P."/>
            <person name="Brandt B.W."/>
            <person name="Cornell M.J."/>
            <person name="van den Hondel C.A."/>
            <person name="Visser J."/>
            <person name="Oliver S.G."/>
            <person name="Turner G."/>
        </authorList>
    </citation>
    <scope>GENOME REANNOTATION</scope>
    <source>
        <strain evidence="2">FGSC A4 / ATCC 38163 / CBS 112.46 / NRRL 194 / M139</strain>
    </source>
</reference>
<dbReference type="InParanoid" id="C8V927"/>
<reference evidence="2" key="1">
    <citation type="journal article" date="2005" name="Nature">
        <title>Sequencing of Aspergillus nidulans and comparative analysis with A. fumigatus and A. oryzae.</title>
        <authorList>
            <person name="Galagan J.E."/>
            <person name="Calvo S.E."/>
            <person name="Cuomo C."/>
            <person name="Ma L.J."/>
            <person name="Wortman J.R."/>
            <person name="Batzoglou S."/>
            <person name="Lee S.I."/>
            <person name="Basturkmen M."/>
            <person name="Spevak C.C."/>
            <person name="Clutterbuck J."/>
            <person name="Kapitonov V."/>
            <person name="Jurka J."/>
            <person name="Scazzocchio C."/>
            <person name="Farman M."/>
            <person name="Butler J."/>
            <person name="Purcell S."/>
            <person name="Harris S."/>
            <person name="Braus G.H."/>
            <person name="Draht O."/>
            <person name="Busch S."/>
            <person name="D'Enfert C."/>
            <person name="Bouchier C."/>
            <person name="Goldman G.H."/>
            <person name="Bell-Pedersen D."/>
            <person name="Griffiths-Jones S."/>
            <person name="Doonan J.H."/>
            <person name="Yu J."/>
            <person name="Vienken K."/>
            <person name="Pain A."/>
            <person name="Freitag M."/>
            <person name="Selker E.U."/>
            <person name="Archer D.B."/>
            <person name="Penalva M.A."/>
            <person name="Oakley B.R."/>
            <person name="Momany M."/>
            <person name="Tanaka T."/>
            <person name="Kumagai T."/>
            <person name="Asai K."/>
            <person name="Machida M."/>
            <person name="Nierman W.C."/>
            <person name="Denning D.W."/>
            <person name="Caddick M."/>
            <person name="Hynes M."/>
            <person name="Paoletti M."/>
            <person name="Fischer R."/>
            <person name="Miller B."/>
            <person name="Dyer P."/>
            <person name="Sachs M.S."/>
            <person name="Osmani S.A."/>
            <person name="Birren B.W."/>
        </authorList>
    </citation>
    <scope>NUCLEOTIDE SEQUENCE [LARGE SCALE GENOMIC DNA]</scope>
    <source>
        <strain evidence="2">FGSC A4 / ATCC 38163 / CBS 112.46 / NRRL 194 / M139</strain>
    </source>
</reference>
<dbReference type="RefSeq" id="XP_050467584.1">
    <property type="nucleotide sequence ID" value="XM_050611567.1"/>
</dbReference>
<name>C8V927_EMENI</name>
<dbReference type="EMBL" id="BN001303">
    <property type="protein sequence ID" value="CBF76421.1"/>
    <property type="molecule type" value="Genomic_DNA"/>
</dbReference>
<keyword evidence="2" id="KW-1185">Reference proteome</keyword>
<sequence>MSEHRVVFMPKDIIHTGHIAIEMMCKRESRSNRGMAERHKDENK</sequence>
<evidence type="ECO:0000313" key="1">
    <source>
        <dbReference type="EMBL" id="CBF76421.1"/>
    </source>
</evidence>
<accession>C8V927</accession>
<dbReference type="KEGG" id="ani:ANIA_11453"/>
<organism evidence="1 2">
    <name type="scientific">Emericella nidulans (strain FGSC A4 / ATCC 38163 / CBS 112.46 / NRRL 194 / M139)</name>
    <name type="common">Aspergillus nidulans</name>
    <dbReference type="NCBI Taxonomy" id="227321"/>
    <lineage>
        <taxon>Eukaryota</taxon>
        <taxon>Fungi</taxon>
        <taxon>Dikarya</taxon>
        <taxon>Ascomycota</taxon>
        <taxon>Pezizomycotina</taxon>
        <taxon>Eurotiomycetes</taxon>
        <taxon>Eurotiomycetidae</taxon>
        <taxon>Eurotiales</taxon>
        <taxon>Aspergillaceae</taxon>
        <taxon>Aspergillus</taxon>
        <taxon>Aspergillus subgen. Nidulantes</taxon>
    </lineage>
</organism>
<proteinExistence type="predicted"/>
<evidence type="ECO:0000313" key="2">
    <source>
        <dbReference type="Proteomes" id="UP000000560"/>
    </source>
</evidence>
<dbReference type="HOGENOM" id="CLU_3224556_0_0_1"/>
<dbReference type="GeneID" id="74897034"/>
<dbReference type="AlphaFoldDB" id="C8V927"/>
<gene>
    <name evidence="1" type="ORF">ANIA_11453</name>
</gene>
<dbReference type="Proteomes" id="UP000000560">
    <property type="component" value="Chromosome III"/>
</dbReference>
<protein>
    <submittedName>
        <fullName evidence="1">Uncharacterized protein</fullName>
    </submittedName>
</protein>